<gene>
    <name evidence="2" type="ORF">I2I01_04990</name>
</gene>
<evidence type="ECO:0000313" key="2">
    <source>
        <dbReference type="EMBL" id="MBF9140977.1"/>
    </source>
</evidence>
<keyword evidence="3" id="KW-1185">Reference proteome</keyword>
<dbReference type="EMBL" id="JADQDP010000001">
    <property type="protein sequence ID" value="MBF9140977.1"/>
    <property type="molecule type" value="Genomic_DNA"/>
</dbReference>
<keyword evidence="1" id="KW-0732">Signal</keyword>
<evidence type="ECO:0000256" key="1">
    <source>
        <dbReference type="SAM" id="SignalP"/>
    </source>
</evidence>
<accession>A0A931BGS5</accession>
<name>A0A931BGS5_9BACT</name>
<dbReference type="AlphaFoldDB" id="A0A931BGS5"/>
<evidence type="ECO:0008006" key="4">
    <source>
        <dbReference type="Google" id="ProtNLM"/>
    </source>
</evidence>
<feature type="signal peptide" evidence="1">
    <location>
        <begin position="1"/>
        <end position="23"/>
    </location>
</feature>
<dbReference type="Proteomes" id="UP000645610">
    <property type="component" value="Unassembled WGS sequence"/>
</dbReference>
<sequence>MQNFSTLALSAMLVLGSVSAGWAQTLVSGFMAGKGHGSASLSGTTESYTNVYLAPEKIDQVPIFQEVRVNSVNLYATYGLTDKIDAVVSLPFIQSKGRAPGTVINDLSALYSDQGYTNVRQGLQDVTALLKFKAYSREIGSSILDLLGVVSFSTPLSNYQTNTGYGYIIAIGNRATKYSTAGVAHLKTASGVFATAQVGYSLRSGLVPNALIGEAKLGYAGPKTYLEGYASFQESNGGTDISEQGFTGFFPSTRVNYVRLGASGYRPISNGFGLTLGISTYVAGRNIGKSTGYSAGVSYNF</sequence>
<proteinExistence type="predicted"/>
<protein>
    <recommendedName>
        <fullName evidence="4">Transporter</fullName>
    </recommendedName>
</protein>
<dbReference type="RefSeq" id="WP_196285305.1">
    <property type="nucleotide sequence ID" value="NZ_JADQDP010000001.1"/>
</dbReference>
<organism evidence="2 3">
    <name type="scientific">Hymenobacter properus</name>
    <dbReference type="NCBI Taxonomy" id="2791026"/>
    <lineage>
        <taxon>Bacteria</taxon>
        <taxon>Pseudomonadati</taxon>
        <taxon>Bacteroidota</taxon>
        <taxon>Cytophagia</taxon>
        <taxon>Cytophagales</taxon>
        <taxon>Hymenobacteraceae</taxon>
        <taxon>Hymenobacter</taxon>
    </lineage>
</organism>
<reference evidence="2 3" key="1">
    <citation type="submission" date="2020-11" db="EMBL/GenBank/DDBJ databases">
        <authorList>
            <person name="Kim M.K."/>
        </authorList>
    </citation>
    <scope>NUCLEOTIDE SEQUENCE [LARGE SCALE GENOMIC DNA]</scope>
    <source>
        <strain evidence="2 3">BT439</strain>
    </source>
</reference>
<feature type="chain" id="PRO_5038105786" description="Transporter" evidence="1">
    <location>
        <begin position="24"/>
        <end position="301"/>
    </location>
</feature>
<comment type="caution">
    <text evidence="2">The sequence shown here is derived from an EMBL/GenBank/DDBJ whole genome shotgun (WGS) entry which is preliminary data.</text>
</comment>
<evidence type="ECO:0000313" key="3">
    <source>
        <dbReference type="Proteomes" id="UP000645610"/>
    </source>
</evidence>